<comment type="caution">
    <text evidence="2">The sequence shown here is derived from an EMBL/GenBank/DDBJ whole genome shotgun (WGS) entry which is preliminary data.</text>
</comment>
<evidence type="ECO:0000256" key="1">
    <source>
        <dbReference type="SAM" id="MobiDB-lite"/>
    </source>
</evidence>
<evidence type="ECO:0000313" key="3">
    <source>
        <dbReference type="Proteomes" id="UP001187734"/>
    </source>
</evidence>
<dbReference type="EMBL" id="ONZP01000151">
    <property type="protein sequence ID" value="SPJ75131.1"/>
    <property type="molecule type" value="Genomic_DNA"/>
</dbReference>
<organism evidence="2 3">
    <name type="scientific">Fusarium torulosum</name>
    <dbReference type="NCBI Taxonomy" id="33205"/>
    <lineage>
        <taxon>Eukaryota</taxon>
        <taxon>Fungi</taxon>
        <taxon>Dikarya</taxon>
        <taxon>Ascomycota</taxon>
        <taxon>Pezizomycotina</taxon>
        <taxon>Sordariomycetes</taxon>
        <taxon>Hypocreomycetidae</taxon>
        <taxon>Hypocreales</taxon>
        <taxon>Nectriaceae</taxon>
        <taxon>Fusarium</taxon>
    </lineage>
</organism>
<sequence>MQTSSLPPPYWSRLPQEYDWLAEGIPEVEWTEAELELRLEGLLLGLSHKNVFIFIDALDEHSKEKVTSQIRFWKKRVDWPELTNLIRTKPALASQPMWTWSLVCKFPAEESLWKAELAERISVLSNGVFLWAVLVVDTILAKHDEVISLVAIIDHVNQMPLELRELYTQIIQGLPTTEKAVTNKMFQWALGAARPLRIDKWHHIVDFIREPAPKSLLEWRASKEFTGGDQQLERLIRTMSGGLPELSRTSTDRKDGRNSAYSSIRVDAGSLDGEQGEARVVQVIHESVREYLLEGSDFTILATVPSEDPLAGCHSAIVKTCADYMRISELDNLVLARQATTRRSSIQSSQISFSGLSQHAEDKSYFTEEKPKLTQENLKAPSVSYSRNIVAGWILGGSSPSLTAAASASTYSLASYSLLYKVPEVLQDYPALHLYTVLEFRTHVRLATRPGSLLKEDITELRQEASSWTRFVALNEDISWDTSPPAYLSKEGTPLPNPDRQRKLHRKRPARNER</sequence>
<dbReference type="PANTHER" id="PTHR10039:SF5">
    <property type="entry name" value="NACHT DOMAIN-CONTAINING PROTEIN"/>
    <property type="match status" value="1"/>
</dbReference>
<dbReference type="Proteomes" id="UP001187734">
    <property type="component" value="Unassembled WGS sequence"/>
</dbReference>
<proteinExistence type="predicted"/>
<gene>
    <name evidence="2" type="ORF">FTOL_04862</name>
</gene>
<dbReference type="AlphaFoldDB" id="A0AAE8M687"/>
<reference evidence="2" key="1">
    <citation type="submission" date="2018-03" db="EMBL/GenBank/DDBJ databases">
        <authorList>
            <person name="Guldener U."/>
        </authorList>
    </citation>
    <scope>NUCLEOTIDE SEQUENCE</scope>
</reference>
<name>A0AAE8M687_9HYPO</name>
<dbReference type="PANTHER" id="PTHR10039">
    <property type="entry name" value="AMELOGENIN"/>
    <property type="match status" value="1"/>
</dbReference>
<feature type="region of interest" description="Disordered" evidence="1">
    <location>
        <begin position="481"/>
        <end position="514"/>
    </location>
</feature>
<keyword evidence="3" id="KW-1185">Reference proteome</keyword>
<accession>A0AAE8M687</accession>
<evidence type="ECO:0000313" key="2">
    <source>
        <dbReference type="EMBL" id="SPJ75131.1"/>
    </source>
</evidence>
<protein>
    <submittedName>
        <fullName evidence="2">Uncharacterized protein</fullName>
    </submittedName>
</protein>
<feature type="compositionally biased region" description="Basic residues" evidence="1">
    <location>
        <begin position="502"/>
        <end position="514"/>
    </location>
</feature>